<protein>
    <submittedName>
        <fullName evidence="3">RNI-like protein</fullName>
    </submittedName>
</protein>
<evidence type="ECO:0000313" key="3">
    <source>
        <dbReference type="EMBL" id="TDL24924.1"/>
    </source>
</evidence>
<gene>
    <name evidence="3" type="ORF">BD410DRAFT_785663</name>
</gene>
<dbReference type="STRING" id="50990.A0A4Y7QBF5"/>
<evidence type="ECO:0000256" key="2">
    <source>
        <dbReference type="ARBA" id="ARBA00022737"/>
    </source>
</evidence>
<dbReference type="PANTHER" id="PTHR18849:SF0">
    <property type="entry name" value="CILIA- AND FLAGELLA-ASSOCIATED PROTEIN 410-RELATED"/>
    <property type="match status" value="1"/>
</dbReference>
<keyword evidence="2" id="KW-0677">Repeat</keyword>
<reference evidence="3 4" key="1">
    <citation type="submission" date="2018-06" db="EMBL/GenBank/DDBJ databases">
        <title>A transcriptomic atlas of mushroom development highlights an independent origin of complex multicellularity.</title>
        <authorList>
            <consortium name="DOE Joint Genome Institute"/>
            <person name="Krizsan K."/>
            <person name="Almasi E."/>
            <person name="Merenyi Z."/>
            <person name="Sahu N."/>
            <person name="Viragh M."/>
            <person name="Koszo T."/>
            <person name="Mondo S."/>
            <person name="Kiss B."/>
            <person name="Balint B."/>
            <person name="Kues U."/>
            <person name="Barry K."/>
            <person name="Hegedus J.C."/>
            <person name="Henrissat B."/>
            <person name="Johnson J."/>
            <person name="Lipzen A."/>
            <person name="Ohm R."/>
            <person name="Nagy I."/>
            <person name="Pangilinan J."/>
            <person name="Yan J."/>
            <person name="Xiong Y."/>
            <person name="Grigoriev I.V."/>
            <person name="Hibbett D.S."/>
            <person name="Nagy L.G."/>
        </authorList>
    </citation>
    <scope>NUCLEOTIDE SEQUENCE [LARGE SCALE GENOMIC DNA]</scope>
    <source>
        <strain evidence="3 4">SZMC22713</strain>
    </source>
</reference>
<organism evidence="3 4">
    <name type="scientific">Rickenella mellea</name>
    <dbReference type="NCBI Taxonomy" id="50990"/>
    <lineage>
        <taxon>Eukaryota</taxon>
        <taxon>Fungi</taxon>
        <taxon>Dikarya</taxon>
        <taxon>Basidiomycota</taxon>
        <taxon>Agaricomycotina</taxon>
        <taxon>Agaricomycetes</taxon>
        <taxon>Hymenochaetales</taxon>
        <taxon>Rickenellaceae</taxon>
        <taxon>Rickenella</taxon>
    </lineage>
</organism>
<dbReference type="Proteomes" id="UP000294933">
    <property type="component" value="Unassembled WGS sequence"/>
</dbReference>
<dbReference type="InterPro" id="IPR032675">
    <property type="entry name" value="LRR_dom_sf"/>
</dbReference>
<keyword evidence="1" id="KW-0433">Leucine-rich repeat</keyword>
<dbReference type="VEuPathDB" id="FungiDB:BD410DRAFT_785663"/>
<dbReference type="PANTHER" id="PTHR18849">
    <property type="entry name" value="LEUCINE RICH REPEAT PROTEIN"/>
    <property type="match status" value="1"/>
</dbReference>
<proteinExistence type="predicted"/>
<dbReference type="OrthoDB" id="5273213at2759"/>
<evidence type="ECO:0000256" key="1">
    <source>
        <dbReference type="ARBA" id="ARBA00022614"/>
    </source>
</evidence>
<sequence>METVTLGSSNGAIEVEAVGLDKIRSNLANLKRIRHVTVDTNVRSGDPYGKIRHTCPNVVNLDLSDSLLPSWEDVSAITCELPKLTSLTLNRNRFSRLSAVSQTMMVAFVYLQDLRLNRTLISWEDTHLLLECMPELRSLELAYNRLRLCGDTENHRGISMSKLELLNFEGNDLDDWRRIMAAFSPFTNLRRVILASNMISAIPMPSQLEPNRYITHVGLSSNQVNSWSVLDALHAWLPHLESLTINDNPLVDGHGSFRQLVIARIPSLLSLNATAISVKERTDCELFYLSQISQEERSEEIRDLSHPRWMELCEKYGRPHDRHGGPQDTLAKRLISIKVRRTDTEPQRTTTSQLTMPQLTVRVLPTMSFRAFQLKLLKSLHETPRRRPECQIWLLTENGEILKLEGDDTRDLTWFGVEDGTGLLVYLSSQ</sequence>
<accession>A0A4Y7QBF5</accession>
<dbReference type="AlphaFoldDB" id="A0A4Y7QBF5"/>
<dbReference type="SUPFAM" id="SSF52058">
    <property type="entry name" value="L domain-like"/>
    <property type="match status" value="1"/>
</dbReference>
<keyword evidence="4" id="KW-1185">Reference proteome</keyword>
<name>A0A4Y7QBF5_9AGAM</name>
<dbReference type="Gene3D" id="3.80.10.10">
    <property type="entry name" value="Ribonuclease Inhibitor"/>
    <property type="match status" value="2"/>
</dbReference>
<dbReference type="EMBL" id="ML170165">
    <property type="protein sequence ID" value="TDL24924.1"/>
    <property type="molecule type" value="Genomic_DNA"/>
</dbReference>
<evidence type="ECO:0000313" key="4">
    <source>
        <dbReference type="Proteomes" id="UP000294933"/>
    </source>
</evidence>